<gene>
    <name evidence="2" type="ORF">DES52_11962</name>
</gene>
<accession>A0A318SHA7</accession>
<reference evidence="2 3" key="1">
    <citation type="submission" date="2018-06" db="EMBL/GenBank/DDBJ databases">
        <title>Genomic Encyclopedia of Type Strains, Phase IV (KMG-IV): sequencing the most valuable type-strain genomes for metagenomic binning, comparative biology and taxonomic classification.</title>
        <authorList>
            <person name="Goeker M."/>
        </authorList>
    </citation>
    <scope>NUCLEOTIDE SEQUENCE [LARGE SCALE GENOMIC DNA]</scope>
    <source>
        <strain evidence="2 3">DSM 18048</strain>
    </source>
</reference>
<protein>
    <submittedName>
        <fullName evidence="2">Uncharacterized protein</fullName>
    </submittedName>
</protein>
<feature type="compositionally biased region" description="Basic and acidic residues" evidence="1">
    <location>
        <begin position="11"/>
        <end position="49"/>
    </location>
</feature>
<evidence type="ECO:0000313" key="2">
    <source>
        <dbReference type="EMBL" id="PYE50041.1"/>
    </source>
</evidence>
<proteinExistence type="predicted"/>
<evidence type="ECO:0000313" key="3">
    <source>
        <dbReference type="Proteomes" id="UP000248326"/>
    </source>
</evidence>
<dbReference type="Proteomes" id="UP000248326">
    <property type="component" value="Unassembled WGS sequence"/>
</dbReference>
<evidence type="ECO:0000256" key="1">
    <source>
        <dbReference type="SAM" id="MobiDB-lite"/>
    </source>
</evidence>
<organism evidence="2 3">
    <name type="scientific">Deinococcus yavapaiensis KR-236</name>
    <dbReference type="NCBI Taxonomy" id="694435"/>
    <lineage>
        <taxon>Bacteria</taxon>
        <taxon>Thermotogati</taxon>
        <taxon>Deinococcota</taxon>
        <taxon>Deinococci</taxon>
        <taxon>Deinococcales</taxon>
        <taxon>Deinococcaceae</taxon>
        <taxon>Deinococcus</taxon>
    </lineage>
</organism>
<comment type="caution">
    <text evidence="2">The sequence shown here is derived from an EMBL/GenBank/DDBJ whole genome shotgun (WGS) entry which is preliminary data.</text>
</comment>
<dbReference type="RefSeq" id="WP_170131179.1">
    <property type="nucleotide sequence ID" value="NZ_QJSX01000019.1"/>
</dbReference>
<sequence length="49" mass="5333">MTDPNSQLPDPADKEQAEGERPEGIPQEDRGTDPDVDPAAKEQAEGDRE</sequence>
<feature type="region of interest" description="Disordered" evidence="1">
    <location>
        <begin position="1"/>
        <end position="49"/>
    </location>
</feature>
<name>A0A318SHA7_9DEIO</name>
<keyword evidence="3" id="KW-1185">Reference proteome</keyword>
<dbReference type="EMBL" id="QJSX01000019">
    <property type="protein sequence ID" value="PYE50041.1"/>
    <property type="molecule type" value="Genomic_DNA"/>
</dbReference>
<dbReference type="AlphaFoldDB" id="A0A318SHA7"/>